<accession>A0A9D2RMD0</accession>
<comment type="similarity">
    <text evidence="1">Belongs to the short-chain dehydrogenases/reductases (SDR) family.</text>
</comment>
<dbReference type="CDD" id="cd05233">
    <property type="entry name" value="SDR_c"/>
    <property type="match status" value="1"/>
</dbReference>
<evidence type="ECO:0000256" key="1">
    <source>
        <dbReference type="ARBA" id="ARBA00006484"/>
    </source>
</evidence>
<evidence type="ECO:0000313" key="4">
    <source>
        <dbReference type="Proteomes" id="UP000823823"/>
    </source>
</evidence>
<dbReference type="SUPFAM" id="SSF51735">
    <property type="entry name" value="NAD(P)-binding Rossmann-fold domains"/>
    <property type="match status" value="1"/>
</dbReference>
<dbReference type="PIRSF" id="PIRSF000126">
    <property type="entry name" value="11-beta-HSD1"/>
    <property type="match status" value="1"/>
</dbReference>
<dbReference type="InterPro" id="IPR002347">
    <property type="entry name" value="SDR_fam"/>
</dbReference>
<evidence type="ECO:0000256" key="2">
    <source>
        <dbReference type="ARBA" id="ARBA00023002"/>
    </source>
</evidence>
<comment type="caution">
    <text evidence="3">The sequence shown here is derived from an EMBL/GenBank/DDBJ whole genome shotgun (WGS) entry which is preliminary data.</text>
</comment>
<dbReference type="PRINTS" id="PR00081">
    <property type="entry name" value="GDHRDH"/>
</dbReference>
<proteinExistence type="inferred from homology"/>
<keyword evidence="2" id="KW-0560">Oxidoreductase</keyword>
<dbReference type="PANTHER" id="PTHR44196">
    <property type="entry name" value="DEHYDROGENASE/REDUCTASE SDR FAMILY MEMBER 7B"/>
    <property type="match status" value="1"/>
</dbReference>
<organism evidence="3 4">
    <name type="scientific">Candidatus Brachybacterium merdavium</name>
    <dbReference type="NCBI Taxonomy" id="2838513"/>
    <lineage>
        <taxon>Bacteria</taxon>
        <taxon>Bacillati</taxon>
        <taxon>Actinomycetota</taxon>
        <taxon>Actinomycetes</taxon>
        <taxon>Micrococcales</taxon>
        <taxon>Dermabacteraceae</taxon>
        <taxon>Brachybacterium</taxon>
    </lineage>
</organism>
<dbReference type="PANTHER" id="PTHR44196:SF2">
    <property type="entry name" value="SHORT-CHAIN DEHYDROGENASE-RELATED"/>
    <property type="match status" value="1"/>
</dbReference>
<sequence length="254" mass="27563">MTPTSLITGASSGLGTEYARQLARRGDRLVLVARDTARLEALASELRSAGAGAVEVLAADLCSAEGVAAVADRLADPARPVRTLVNSAGFGLPLSFETNDIEDEVRHLRLHDEVPMRLMHAVLPSMLAARSGVIINVASVSAFMPRSTYGAAKAWLVLFSRWANDRYRARGVTVTAVCPGYTHTDFHARLGLAKGEEGIPRWMWLQAPRVVAESLRDVGRGRAVSVPSRRYRAIYTISRFAPSRLMARLAARGR</sequence>
<gene>
    <name evidence="3" type="ORF">H9786_01280</name>
</gene>
<dbReference type="GO" id="GO:0016020">
    <property type="term" value="C:membrane"/>
    <property type="evidence" value="ECO:0007669"/>
    <property type="project" value="TreeGrafter"/>
</dbReference>
<dbReference type="AlphaFoldDB" id="A0A9D2RMD0"/>
<dbReference type="EMBL" id="DWZH01000008">
    <property type="protein sequence ID" value="HJB09154.1"/>
    <property type="molecule type" value="Genomic_DNA"/>
</dbReference>
<name>A0A9D2RMD0_9MICO</name>
<protein>
    <submittedName>
        <fullName evidence="3">SDR family NAD(P)-dependent oxidoreductase</fullName>
    </submittedName>
</protein>
<dbReference type="Pfam" id="PF00106">
    <property type="entry name" value="adh_short"/>
    <property type="match status" value="1"/>
</dbReference>
<dbReference type="Gene3D" id="3.40.50.720">
    <property type="entry name" value="NAD(P)-binding Rossmann-like Domain"/>
    <property type="match status" value="1"/>
</dbReference>
<evidence type="ECO:0000313" key="3">
    <source>
        <dbReference type="EMBL" id="HJB09154.1"/>
    </source>
</evidence>
<reference evidence="3" key="2">
    <citation type="submission" date="2021-04" db="EMBL/GenBank/DDBJ databases">
        <authorList>
            <person name="Gilroy R."/>
        </authorList>
    </citation>
    <scope>NUCLEOTIDE SEQUENCE</scope>
    <source>
        <strain evidence="3">ChiHjej13B12-24818</strain>
    </source>
</reference>
<dbReference type="Proteomes" id="UP000823823">
    <property type="component" value="Unassembled WGS sequence"/>
</dbReference>
<dbReference type="InterPro" id="IPR036291">
    <property type="entry name" value="NAD(P)-bd_dom_sf"/>
</dbReference>
<reference evidence="3" key="1">
    <citation type="journal article" date="2021" name="PeerJ">
        <title>Extensive microbial diversity within the chicken gut microbiome revealed by metagenomics and culture.</title>
        <authorList>
            <person name="Gilroy R."/>
            <person name="Ravi A."/>
            <person name="Getino M."/>
            <person name="Pursley I."/>
            <person name="Horton D.L."/>
            <person name="Alikhan N.F."/>
            <person name="Baker D."/>
            <person name="Gharbi K."/>
            <person name="Hall N."/>
            <person name="Watson M."/>
            <person name="Adriaenssens E.M."/>
            <person name="Foster-Nyarko E."/>
            <person name="Jarju S."/>
            <person name="Secka A."/>
            <person name="Antonio M."/>
            <person name="Oren A."/>
            <person name="Chaudhuri R.R."/>
            <person name="La Ragione R."/>
            <person name="Hildebrand F."/>
            <person name="Pallen M.J."/>
        </authorList>
    </citation>
    <scope>NUCLEOTIDE SEQUENCE</scope>
    <source>
        <strain evidence="3">ChiHjej13B12-24818</strain>
    </source>
</reference>
<dbReference type="GO" id="GO:0016491">
    <property type="term" value="F:oxidoreductase activity"/>
    <property type="evidence" value="ECO:0007669"/>
    <property type="project" value="UniProtKB-KW"/>
</dbReference>